<protein>
    <submittedName>
        <fullName evidence="1">Uncharacterized protein</fullName>
    </submittedName>
</protein>
<gene>
    <name evidence="1" type="ORF">NDU88_005941</name>
</gene>
<dbReference type="Proteomes" id="UP001066276">
    <property type="component" value="Chromosome 4_2"/>
</dbReference>
<dbReference type="AlphaFoldDB" id="A0AAV7SN20"/>
<sequence length="262" mass="27585">MTIGRRITLEASCPGHLTPGQNKDEQKKHVLGFLKTCTVQPKKVNSETPSAYNFQLNASKIYCTESVITVSSSKKQHGDGGRAVVPAEPAVIPAGSPQASAQLLLTLLRLLLPRQGPAQLAQEGGLVLLCLVGLARGGGARGGHLPSRCHRSVAPGPDCGQGEGSAVTEVPAGQLSPTATGRGCDELRYQPPMKAAEEAGDAGGWPRPSAQLKALTWRSLGPDGINQTRSPHAPHPSFHRLAVSLFIVCCPRYCFAQNPDPL</sequence>
<keyword evidence="2" id="KW-1185">Reference proteome</keyword>
<evidence type="ECO:0000313" key="1">
    <source>
        <dbReference type="EMBL" id="KAJ1165514.1"/>
    </source>
</evidence>
<comment type="caution">
    <text evidence="1">The sequence shown here is derived from an EMBL/GenBank/DDBJ whole genome shotgun (WGS) entry which is preliminary data.</text>
</comment>
<proteinExistence type="predicted"/>
<evidence type="ECO:0000313" key="2">
    <source>
        <dbReference type="Proteomes" id="UP001066276"/>
    </source>
</evidence>
<organism evidence="1 2">
    <name type="scientific">Pleurodeles waltl</name>
    <name type="common">Iberian ribbed newt</name>
    <dbReference type="NCBI Taxonomy" id="8319"/>
    <lineage>
        <taxon>Eukaryota</taxon>
        <taxon>Metazoa</taxon>
        <taxon>Chordata</taxon>
        <taxon>Craniata</taxon>
        <taxon>Vertebrata</taxon>
        <taxon>Euteleostomi</taxon>
        <taxon>Amphibia</taxon>
        <taxon>Batrachia</taxon>
        <taxon>Caudata</taxon>
        <taxon>Salamandroidea</taxon>
        <taxon>Salamandridae</taxon>
        <taxon>Pleurodelinae</taxon>
        <taxon>Pleurodeles</taxon>
    </lineage>
</organism>
<name>A0AAV7SN20_PLEWA</name>
<accession>A0AAV7SN20</accession>
<dbReference type="EMBL" id="JANPWB010000008">
    <property type="protein sequence ID" value="KAJ1165514.1"/>
    <property type="molecule type" value="Genomic_DNA"/>
</dbReference>
<reference evidence="1" key="1">
    <citation type="journal article" date="2022" name="bioRxiv">
        <title>Sequencing and chromosome-scale assembly of the giantPleurodeles waltlgenome.</title>
        <authorList>
            <person name="Brown T."/>
            <person name="Elewa A."/>
            <person name="Iarovenko S."/>
            <person name="Subramanian E."/>
            <person name="Araus A.J."/>
            <person name="Petzold A."/>
            <person name="Susuki M."/>
            <person name="Suzuki K.-i.T."/>
            <person name="Hayashi T."/>
            <person name="Toyoda A."/>
            <person name="Oliveira C."/>
            <person name="Osipova E."/>
            <person name="Leigh N.D."/>
            <person name="Simon A."/>
            <person name="Yun M.H."/>
        </authorList>
    </citation>
    <scope>NUCLEOTIDE SEQUENCE</scope>
    <source>
        <strain evidence="1">20211129_DDA</strain>
        <tissue evidence="1">Liver</tissue>
    </source>
</reference>